<dbReference type="InterPro" id="IPR002543">
    <property type="entry name" value="FtsK_dom"/>
</dbReference>
<keyword evidence="8" id="KW-1185">Reference proteome</keyword>
<evidence type="ECO:0000256" key="1">
    <source>
        <dbReference type="ARBA" id="ARBA00022737"/>
    </source>
</evidence>
<protein>
    <submittedName>
        <fullName evidence="7">S-DNA-T family DNA segregation ATPase FtsK/SpoIIIE</fullName>
    </submittedName>
</protein>
<feature type="transmembrane region" description="Helical" evidence="5">
    <location>
        <begin position="255"/>
        <end position="276"/>
    </location>
</feature>
<dbReference type="EMBL" id="JBEPLO010000009">
    <property type="protein sequence ID" value="MET3557904.1"/>
    <property type="molecule type" value="Genomic_DNA"/>
</dbReference>
<dbReference type="CDD" id="cd01127">
    <property type="entry name" value="TrwB_TraG_TraD_VirD4"/>
    <property type="match status" value="1"/>
</dbReference>
<evidence type="ECO:0000313" key="7">
    <source>
        <dbReference type="EMBL" id="MET3557904.1"/>
    </source>
</evidence>
<evidence type="ECO:0000313" key="8">
    <source>
        <dbReference type="Proteomes" id="UP001549122"/>
    </source>
</evidence>
<dbReference type="PANTHER" id="PTHR22683">
    <property type="entry name" value="SPORULATION PROTEIN RELATED"/>
    <property type="match status" value="1"/>
</dbReference>
<dbReference type="SUPFAM" id="SSF52540">
    <property type="entry name" value="P-loop containing nucleoside triphosphate hydrolases"/>
    <property type="match status" value="2"/>
</dbReference>
<dbReference type="PROSITE" id="PS50901">
    <property type="entry name" value="FTSK"/>
    <property type="match status" value="2"/>
</dbReference>
<dbReference type="PANTHER" id="PTHR22683:SF1">
    <property type="entry name" value="TYPE VII SECRETION SYSTEM PROTEIN ESSC"/>
    <property type="match status" value="1"/>
</dbReference>
<name>A0ABV2FH65_9STRE</name>
<dbReference type="Gene3D" id="3.40.50.300">
    <property type="entry name" value="P-loop containing nucleotide triphosphate hydrolases"/>
    <property type="match status" value="3"/>
</dbReference>
<comment type="caution">
    <text evidence="7">The sequence shown here is derived from an EMBL/GenBank/DDBJ whole genome shotgun (WGS) entry which is preliminary data.</text>
</comment>
<dbReference type="InterPro" id="IPR027417">
    <property type="entry name" value="P-loop_NTPase"/>
</dbReference>
<dbReference type="Pfam" id="PF01580">
    <property type="entry name" value="FtsK_SpoIIIE"/>
    <property type="match status" value="2"/>
</dbReference>
<keyword evidence="2 4" id="KW-0547">Nucleotide-binding</keyword>
<sequence length="1488" mass="169878">MTKELILYTAAYRYDWTLQPGQSLEIAQEGTADLVLPSLTAERLRLELGDNGVLVVSVNGSPYEALEDGRYTLAGLQAFIGQDLPRQVYASLLHDQISLGSGQHHTVVLDGLSGQEEVVLVKAKGQWSLVSVGQPVYVNNCRVIAYPVLLEKGDEVSFDRVTIKLFDREVWVKGVASRSDQLVAKDLSDYRFYEDYPDYHRSPRIIYREPEDKVTLRGPVETPRKPANQLVKAIVPPLVMVAMTITLSFFQSRGIYIYIMVVSSLVSMIFSVTGYFKSQKEYRESLVEREELFRDYLFDKAQDLYQLQEKQRQGQLYHYPSVQELEAMASNYHHRIYEKTPQQFDFLSYRLGLGKRKASFSLSYAPLDKDKKLDDLEREGLALYDQYKRTHDLPIVTDLVSGPVGYIGPRPVVLEQLQLLVHQLSFFHSYHDLQFITLVPEEEKDLWSWMRWLPHATLQDINVRGLVYNQRSRDQVLNSLYQVLKVRKAQLNDRQSRSSTLFTPHFVVLITDQSLVMDHVIMEFFQEDPTGLGCSVIFVEDTLSSLSENIRTIIDIKDRNQGVLTLEKGELIDKVFALDHFGEGFDKESLPRLLAPLNHLQNLKNAIPESVNFLEMYEVEEVKDLRIMERWGQHAPHKSLAVPLGLRGKEDIVQLDLHEKAHGPHGLVAGTTGSGKSEILQSYILSLAINFHPHDVAFLLIDYKGGGMANLFKDLPHLLGSITNLDATQSMRALISINAELKRRQRLFSQYDVNHINQYQKKYKNGEAAEPMPHLFLISDEFAELKTNEPEFMKELVSTARIGRSLGIHLILATQKPTGVVDDQIWSNSRFKLALKMADRQDSQEMLKTPDAADITQAGRAYLQVGNNEIYELFQSAYSGADYQPDKDKLHIEDHTIYAINDNGQYQILTEDLSGLEEADSIQQIPSELAVIVDEIKAITEAHGIAPLPRPWLPPLKERVYLEELGMVKNDLETSSQEMEATLGLVDLPSRQTQETITHNFTKDGHLALFSQPAMGKSTFIQTIVMDLVRKYTPEHVQFYLFDFATNGLLALRDLPHVADYFLLEDDEKLTKFILRIKKEIEHRKKVFSRNGVASLEMYHQVSDLKLAHLMIMIDGYDGVKEATMHEDLEQVFQTIAREGESLGISIVVTASRTSALKAALYTNIKRRMAFKMTEIAEPSLIVGRSRHHLEDIPGRGLTVYKGSPEIFQVALPVRGETGYDITACLKDEVAKINLNWEGPKPLPIPIVPEQLSFEEFEAKASVQRALSMKRLPLGLDFLDVESVSLPLKDFRHLLYTSDNEKHHKVLSHHMIRTVLQLEQDYRIMLIDPDGVFEAYQQAVFTYISQPKTLETITHQLIQLLDARKDGKETIIPFMIVIPDLEQFERSSDVTGEQLVRLYREGWQFGLNFVVGGIHGYLNNNLSSSLAKQLRNQNQYYLIGLRMTDQGLVEKSYNSKEPYLQQDEAYLYQRSGSIKLKVSRHRLQEEEE</sequence>
<feature type="binding site" evidence="4">
    <location>
        <begin position="1011"/>
        <end position="1018"/>
    </location>
    <ligand>
        <name>ATP</name>
        <dbReference type="ChEBI" id="CHEBI:30616"/>
    </ligand>
</feature>
<dbReference type="RefSeq" id="WP_354364846.1">
    <property type="nucleotide sequence ID" value="NZ_JBEPLO010000009.1"/>
</dbReference>
<keyword evidence="1" id="KW-0677">Repeat</keyword>
<feature type="domain" description="FtsK" evidence="6">
    <location>
        <begin position="994"/>
        <end position="1180"/>
    </location>
</feature>
<dbReference type="NCBIfam" id="TIGR03928">
    <property type="entry name" value="T7_EssCb_Firm"/>
    <property type="match status" value="1"/>
</dbReference>
<accession>A0ABV2FH65</accession>
<reference evidence="7 8" key="1">
    <citation type="submission" date="2024-06" db="EMBL/GenBank/DDBJ databases">
        <title>Genomic Encyclopedia of Type Strains, Phase IV (KMG-IV): sequencing the most valuable type-strain genomes for metagenomic binning, comparative biology and taxonomic classification.</title>
        <authorList>
            <person name="Goeker M."/>
        </authorList>
    </citation>
    <scope>NUCLEOTIDE SEQUENCE [LARGE SCALE GENOMIC DNA]</scope>
    <source>
        <strain evidence="7 8">DSM 28303</strain>
    </source>
</reference>
<evidence type="ECO:0000259" key="6">
    <source>
        <dbReference type="PROSITE" id="PS50901"/>
    </source>
</evidence>
<keyword evidence="3 4" id="KW-0067">ATP-binding</keyword>
<dbReference type="InterPro" id="IPR050206">
    <property type="entry name" value="FtsK/SpoIIIE/SftA"/>
</dbReference>
<evidence type="ECO:0000256" key="3">
    <source>
        <dbReference type="ARBA" id="ARBA00022840"/>
    </source>
</evidence>
<keyword evidence="5" id="KW-0472">Membrane</keyword>
<keyword evidence="5" id="KW-0812">Transmembrane</keyword>
<evidence type="ECO:0000256" key="2">
    <source>
        <dbReference type="ARBA" id="ARBA00022741"/>
    </source>
</evidence>
<dbReference type="Proteomes" id="UP001549122">
    <property type="component" value="Unassembled WGS sequence"/>
</dbReference>
<organism evidence="7 8">
    <name type="scientific">Streptococcus rupicaprae</name>
    <dbReference type="NCBI Taxonomy" id="759619"/>
    <lineage>
        <taxon>Bacteria</taxon>
        <taxon>Bacillati</taxon>
        <taxon>Bacillota</taxon>
        <taxon>Bacilli</taxon>
        <taxon>Lactobacillales</taxon>
        <taxon>Streptococcaceae</taxon>
        <taxon>Streptococcus</taxon>
    </lineage>
</organism>
<evidence type="ECO:0000256" key="5">
    <source>
        <dbReference type="SAM" id="Phobius"/>
    </source>
</evidence>
<evidence type="ECO:0000256" key="4">
    <source>
        <dbReference type="PROSITE-ProRule" id="PRU00289"/>
    </source>
</evidence>
<gene>
    <name evidence="7" type="ORF">ABID29_001016</name>
</gene>
<keyword evidence="5" id="KW-1133">Transmembrane helix</keyword>
<proteinExistence type="predicted"/>
<feature type="binding site" evidence="4">
    <location>
        <begin position="670"/>
        <end position="677"/>
    </location>
    <ligand>
        <name>ATP</name>
        <dbReference type="ChEBI" id="CHEBI:30616"/>
    </ligand>
</feature>
<feature type="domain" description="FtsK" evidence="6">
    <location>
        <begin position="650"/>
        <end position="844"/>
    </location>
</feature>
<dbReference type="InterPro" id="IPR023839">
    <property type="entry name" value="Firmicutes_EssC_C"/>
</dbReference>